<dbReference type="RefSeq" id="WP_068329754.1">
    <property type="nucleotide sequence ID" value="NZ_LVHF01000012.1"/>
</dbReference>
<keyword evidence="11" id="KW-0969">Cilium</keyword>
<keyword evidence="3" id="KW-0678">Repressor</keyword>
<evidence type="ECO:0000313" key="11">
    <source>
        <dbReference type="EMBL" id="OAN18639.1"/>
    </source>
</evidence>
<dbReference type="NCBIfam" id="TIGR03824">
    <property type="entry name" value="FlgM_jcvi"/>
    <property type="match status" value="1"/>
</dbReference>
<dbReference type="InterPro" id="IPR035890">
    <property type="entry name" value="Anti-sigma-28_factor_FlgM_sf"/>
</dbReference>
<dbReference type="GO" id="GO:0045892">
    <property type="term" value="P:negative regulation of DNA-templated transcription"/>
    <property type="evidence" value="ECO:0007669"/>
    <property type="project" value="InterPro"/>
</dbReference>
<dbReference type="Proteomes" id="UP000078503">
    <property type="component" value="Unassembled WGS sequence"/>
</dbReference>
<reference evidence="11 12" key="1">
    <citation type="submission" date="2016-03" db="EMBL/GenBank/DDBJ databases">
        <title>Photobacterium proteolyticum sp. nov. a protease producing bacterium isolated from ocean sediments of Laizhou Bay.</title>
        <authorList>
            <person name="Li Y."/>
        </authorList>
    </citation>
    <scope>NUCLEOTIDE SEQUENCE [LARGE SCALE GENOMIC DNA]</scope>
    <source>
        <strain evidence="11 12">R-40508</strain>
    </source>
</reference>
<evidence type="ECO:0000256" key="7">
    <source>
        <dbReference type="ARBA" id="ARBA00024739"/>
    </source>
</evidence>
<protein>
    <recommendedName>
        <fullName evidence="2">Negative regulator of flagellin synthesis</fullName>
    </recommendedName>
    <alternativeName>
        <fullName evidence="8">Anti-sigma-28 factor</fullName>
    </alternativeName>
</protein>
<dbReference type="STRING" id="858640.A3K86_07070"/>
<keyword evidence="5" id="KW-0805">Transcription regulation</keyword>
<evidence type="ECO:0000256" key="3">
    <source>
        <dbReference type="ARBA" id="ARBA00022491"/>
    </source>
</evidence>
<organism evidence="11 12">
    <name type="scientific">Photobacterium jeanii</name>
    <dbReference type="NCBI Taxonomy" id="858640"/>
    <lineage>
        <taxon>Bacteria</taxon>
        <taxon>Pseudomonadati</taxon>
        <taxon>Pseudomonadota</taxon>
        <taxon>Gammaproteobacteria</taxon>
        <taxon>Vibrionales</taxon>
        <taxon>Vibrionaceae</taxon>
        <taxon>Photobacterium</taxon>
    </lineage>
</organism>
<dbReference type="SUPFAM" id="SSF101498">
    <property type="entry name" value="Anti-sigma factor FlgM"/>
    <property type="match status" value="1"/>
</dbReference>
<keyword evidence="4" id="KW-1005">Bacterial flagellum biogenesis</keyword>
<dbReference type="Pfam" id="PF04316">
    <property type="entry name" value="FlgM"/>
    <property type="match status" value="1"/>
</dbReference>
<keyword evidence="11" id="KW-0282">Flagellum</keyword>
<dbReference type="InterPro" id="IPR031316">
    <property type="entry name" value="FlgM_C"/>
</dbReference>
<comment type="similarity">
    <text evidence="1">Belongs to the FlgM family.</text>
</comment>
<dbReference type="InterPro" id="IPR007412">
    <property type="entry name" value="FlgM"/>
</dbReference>
<evidence type="ECO:0000256" key="2">
    <source>
        <dbReference type="ARBA" id="ARBA00017823"/>
    </source>
</evidence>
<proteinExistence type="inferred from homology"/>
<comment type="caution">
    <text evidence="11">The sequence shown here is derived from an EMBL/GenBank/DDBJ whole genome shotgun (WGS) entry which is preliminary data.</text>
</comment>
<evidence type="ECO:0000256" key="9">
    <source>
        <dbReference type="SAM" id="MobiDB-lite"/>
    </source>
</evidence>
<name>A0A178KMR5_9GAMM</name>
<evidence type="ECO:0000256" key="1">
    <source>
        <dbReference type="ARBA" id="ARBA00005322"/>
    </source>
</evidence>
<gene>
    <name evidence="11" type="ORF">A3K86_07070</name>
</gene>
<dbReference type="AlphaFoldDB" id="A0A178KMR5"/>
<evidence type="ECO:0000313" key="12">
    <source>
        <dbReference type="Proteomes" id="UP000078503"/>
    </source>
</evidence>
<keyword evidence="12" id="KW-1185">Reference proteome</keyword>
<feature type="domain" description="Anti-sigma-28 factor FlgM C-terminal" evidence="10">
    <location>
        <begin position="44"/>
        <end position="98"/>
    </location>
</feature>
<sequence>MASIDQLRTGQPIPAARSNQAKAGNTASEASSSTETLGPRVQNDAVSLSSQGKAVGQLHQQLAAEPSFDNAKVAEIKQAIADGSYKVDADKLASNMMKFEEELRGI</sequence>
<evidence type="ECO:0000259" key="10">
    <source>
        <dbReference type="Pfam" id="PF04316"/>
    </source>
</evidence>
<accession>A0A178KMR5</accession>
<evidence type="ECO:0000256" key="5">
    <source>
        <dbReference type="ARBA" id="ARBA00023015"/>
    </source>
</evidence>
<comment type="function">
    <text evidence="7">Responsible for the coupling of flagellin expression to flagellar assembly by preventing expression of the flagellin genes when a component of the middle class of proteins is defective. It negatively regulates flagellar genes by inhibiting the activity of FliA by directly binding to FliA.</text>
</comment>
<feature type="region of interest" description="Disordered" evidence="9">
    <location>
        <begin position="1"/>
        <end position="58"/>
    </location>
</feature>
<dbReference type="OrthoDB" id="7064195at2"/>
<evidence type="ECO:0000256" key="4">
    <source>
        <dbReference type="ARBA" id="ARBA00022795"/>
    </source>
</evidence>
<dbReference type="EMBL" id="LVHF01000012">
    <property type="protein sequence ID" value="OAN18639.1"/>
    <property type="molecule type" value="Genomic_DNA"/>
</dbReference>
<keyword evidence="11" id="KW-0966">Cell projection</keyword>
<keyword evidence="6" id="KW-0804">Transcription</keyword>
<evidence type="ECO:0000256" key="6">
    <source>
        <dbReference type="ARBA" id="ARBA00023163"/>
    </source>
</evidence>
<feature type="compositionally biased region" description="Low complexity" evidence="9">
    <location>
        <begin position="26"/>
        <end position="36"/>
    </location>
</feature>
<dbReference type="GO" id="GO:0044781">
    <property type="term" value="P:bacterial-type flagellum organization"/>
    <property type="evidence" value="ECO:0007669"/>
    <property type="project" value="UniProtKB-KW"/>
</dbReference>
<evidence type="ECO:0000256" key="8">
    <source>
        <dbReference type="ARBA" id="ARBA00030117"/>
    </source>
</evidence>